<sequence>MPPFASPLVMNRIISKHQTSDKTICFNRPVSIFGQKDALL</sequence>
<protein>
    <submittedName>
        <fullName evidence="1">Uncharacterized protein</fullName>
    </submittedName>
</protein>
<evidence type="ECO:0000313" key="1">
    <source>
        <dbReference type="EMBL" id="KXT43326.1"/>
    </source>
</evidence>
<dbReference type="Proteomes" id="UP000070319">
    <property type="component" value="Unassembled WGS sequence"/>
</dbReference>
<proteinExistence type="predicted"/>
<comment type="caution">
    <text evidence="1">The sequence shown here is derived from an EMBL/GenBank/DDBJ whole genome shotgun (WGS) entry which is preliminary data.</text>
</comment>
<name>A0A139KW16_9BACE</name>
<dbReference type="AlphaFoldDB" id="A0A139KW16"/>
<organism evidence="1">
    <name type="scientific">Bacteroides intestinalis</name>
    <dbReference type="NCBI Taxonomy" id="329854"/>
    <lineage>
        <taxon>Bacteria</taxon>
        <taxon>Pseudomonadati</taxon>
        <taxon>Bacteroidota</taxon>
        <taxon>Bacteroidia</taxon>
        <taxon>Bacteroidales</taxon>
        <taxon>Bacteroidaceae</taxon>
        <taxon>Bacteroides</taxon>
    </lineage>
</organism>
<reference evidence="1 2" key="1">
    <citation type="submission" date="2016-02" db="EMBL/GenBank/DDBJ databases">
        <authorList>
            <person name="Wen L."/>
            <person name="He K."/>
            <person name="Yang H."/>
        </authorList>
    </citation>
    <scope>NUCLEOTIDE SEQUENCE [LARGE SCALE GENOMIC DNA]</scope>
    <source>
        <strain evidence="1 2">KLE1704</strain>
    </source>
</reference>
<accession>A0A139KW16</accession>
<dbReference type="EMBL" id="LTDF01000157">
    <property type="protein sequence ID" value="KXT43326.1"/>
    <property type="molecule type" value="Genomic_DNA"/>
</dbReference>
<gene>
    <name evidence="1" type="ORF">HMPREF2531_04311</name>
</gene>
<dbReference type="PATRIC" id="fig|329854.7.peg.4383"/>
<evidence type="ECO:0000313" key="2">
    <source>
        <dbReference type="Proteomes" id="UP000070319"/>
    </source>
</evidence>